<dbReference type="InterPro" id="IPR054728">
    <property type="entry name" value="RsmB-like_ferredoxin"/>
</dbReference>
<accession>A0A9W6B115</accession>
<feature type="binding site" evidence="14">
    <location>
        <begin position="215"/>
        <end position="221"/>
    </location>
    <ligand>
        <name>S-adenosyl-L-methionine</name>
        <dbReference type="ChEBI" id="CHEBI:59789"/>
    </ligand>
</feature>
<dbReference type="NCBIfam" id="NF011494">
    <property type="entry name" value="PRK14902.1"/>
    <property type="match status" value="1"/>
</dbReference>
<gene>
    <name evidence="16" type="primary">sunL</name>
    <name evidence="16" type="ORF">WR164_07900</name>
</gene>
<keyword evidence="8 14" id="KW-0808">Transferase</keyword>
<feature type="binding site" evidence="14">
    <location>
        <position position="239"/>
    </location>
    <ligand>
        <name>S-adenosyl-L-methionine</name>
        <dbReference type="ChEBI" id="CHEBI:59789"/>
    </ligand>
</feature>
<dbReference type="PANTHER" id="PTHR22807:SF53">
    <property type="entry name" value="RIBOSOMAL RNA SMALL SUBUNIT METHYLTRANSFERASE B-RELATED"/>
    <property type="match status" value="1"/>
</dbReference>
<comment type="catalytic activity">
    <reaction evidence="13">
        <text>cytidine(967) in 16S rRNA + S-adenosyl-L-methionine = 5-methylcytidine(967) in 16S rRNA + S-adenosyl-L-homocysteine + H(+)</text>
        <dbReference type="Rhea" id="RHEA:42748"/>
        <dbReference type="Rhea" id="RHEA-COMP:10219"/>
        <dbReference type="Rhea" id="RHEA-COMP:10220"/>
        <dbReference type="ChEBI" id="CHEBI:15378"/>
        <dbReference type="ChEBI" id="CHEBI:57856"/>
        <dbReference type="ChEBI" id="CHEBI:59789"/>
        <dbReference type="ChEBI" id="CHEBI:74483"/>
        <dbReference type="ChEBI" id="CHEBI:82748"/>
        <dbReference type="EC" id="2.1.1.176"/>
    </reaction>
</comment>
<reference evidence="16" key="2">
    <citation type="journal article" date="2023" name="PLoS ONE">
        <title>Philodulcilactobacillus myokoensis gen. nov., sp. nov., a fructophilic, acidophilic, and agar-phobic lactic acid bacterium isolated from fermented vegetable extracts.</title>
        <authorList>
            <person name="Kouya T."/>
            <person name="Ishiyama Y."/>
            <person name="Ohashi S."/>
            <person name="Kumakubo R."/>
            <person name="Yamazaki T."/>
            <person name="Otaki T."/>
        </authorList>
    </citation>
    <scope>NUCLEOTIDE SEQUENCE</scope>
    <source>
        <strain evidence="16">WR16-4</strain>
    </source>
</reference>
<dbReference type="Gene3D" id="3.40.50.150">
    <property type="entry name" value="Vaccinia Virus protein VP39"/>
    <property type="match status" value="1"/>
</dbReference>
<evidence type="ECO:0000256" key="11">
    <source>
        <dbReference type="ARBA" id="ARBA00030399"/>
    </source>
</evidence>
<keyword evidence="7 14" id="KW-0489">Methyltransferase</keyword>
<evidence type="ECO:0000256" key="7">
    <source>
        <dbReference type="ARBA" id="ARBA00022603"/>
    </source>
</evidence>
<sequence>MTNIVYGVIQHRLTLNYEIVPFLKQPEKVKPWLMELLYSALYQMEYLTRVPKRAIFNESIKIAKQLGNDGSRKLVTGILHQMDRSGLPSFERIKDGKKKLSIQYSVPSWIIEQLLDQVGKNKTISILKSINQPSKQAIRVNQHLISIKDAIQQLKAQNYHVQSSQIAQAGLILSGKPVTLSSLFKTGAITIQDESAMLPVEALDIKGDSQVLDACAAPGGKTTQIAEKLNQGGIVRALDLHRSKIKKIDQNVKRMHLEKRVNSMDLDAKKVDQKFSDEQFDRILVDAPCSGLGLMQRKPEVRYGKKIDDVLRLVKTQSEILNAVARKLKHGGIMVYSTCTILNQENQNVIVQFVENHPEFKIEDLSKQFKFDHQINGYLKIFPDDYDSDGFFICKLRRE</sequence>
<keyword evidence="9 14" id="KW-0949">S-adenosyl-L-methionine</keyword>
<evidence type="ECO:0000256" key="13">
    <source>
        <dbReference type="ARBA" id="ARBA00047283"/>
    </source>
</evidence>
<evidence type="ECO:0000256" key="4">
    <source>
        <dbReference type="ARBA" id="ARBA00012140"/>
    </source>
</evidence>
<feature type="active site" description="Nucleophile" evidence="14">
    <location>
        <position position="339"/>
    </location>
</feature>
<dbReference type="PROSITE" id="PS51686">
    <property type="entry name" value="SAM_MT_RSMB_NOP"/>
    <property type="match status" value="1"/>
</dbReference>
<evidence type="ECO:0000313" key="16">
    <source>
        <dbReference type="EMBL" id="GLB46811.1"/>
    </source>
</evidence>
<dbReference type="Pfam" id="PF01029">
    <property type="entry name" value="NusB"/>
    <property type="match status" value="1"/>
</dbReference>
<evidence type="ECO:0000256" key="1">
    <source>
        <dbReference type="ARBA" id="ARBA00002724"/>
    </source>
</evidence>
<evidence type="ECO:0000256" key="3">
    <source>
        <dbReference type="ARBA" id="ARBA00007494"/>
    </source>
</evidence>
<dbReference type="GO" id="GO:0003723">
    <property type="term" value="F:RNA binding"/>
    <property type="evidence" value="ECO:0007669"/>
    <property type="project" value="UniProtKB-UniRule"/>
</dbReference>
<feature type="binding site" evidence="14">
    <location>
        <position position="286"/>
    </location>
    <ligand>
        <name>S-adenosyl-L-methionine</name>
        <dbReference type="ChEBI" id="CHEBI:59789"/>
    </ligand>
</feature>
<dbReference type="SUPFAM" id="SSF48013">
    <property type="entry name" value="NusB-like"/>
    <property type="match status" value="1"/>
</dbReference>
<reference evidence="16" key="1">
    <citation type="submission" date="2022-07" db="EMBL/GenBank/DDBJ databases">
        <authorList>
            <person name="Kouya T."/>
            <person name="Ishiyama Y."/>
        </authorList>
    </citation>
    <scope>NUCLEOTIDE SEQUENCE</scope>
    <source>
        <strain evidence="16">WR16-4</strain>
    </source>
</reference>
<dbReference type="InterPro" id="IPR018314">
    <property type="entry name" value="RsmB/NOL1/NOP2-like_CS"/>
</dbReference>
<evidence type="ECO:0000256" key="8">
    <source>
        <dbReference type="ARBA" id="ARBA00022679"/>
    </source>
</evidence>
<evidence type="ECO:0000256" key="12">
    <source>
        <dbReference type="ARBA" id="ARBA00031088"/>
    </source>
</evidence>
<dbReference type="PANTHER" id="PTHR22807">
    <property type="entry name" value="NOP2 YEAST -RELATED NOL1/NOP2/FMU SUN DOMAIN-CONTAINING"/>
    <property type="match status" value="1"/>
</dbReference>
<evidence type="ECO:0000313" key="17">
    <source>
        <dbReference type="Proteomes" id="UP001144204"/>
    </source>
</evidence>
<dbReference type="InterPro" id="IPR049560">
    <property type="entry name" value="MeTrfase_RsmB-F_NOP2_cat"/>
</dbReference>
<dbReference type="InterPro" id="IPR023267">
    <property type="entry name" value="RCMT"/>
</dbReference>
<dbReference type="AlphaFoldDB" id="A0A9W6B115"/>
<dbReference type="PROSITE" id="PS01153">
    <property type="entry name" value="NOL1_NOP2_SUN"/>
    <property type="match status" value="1"/>
</dbReference>
<proteinExistence type="inferred from homology"/>
<dbReference type="InterPro" id="IPR029063">
    <property type="entry name" value="SAM-dependent_MTases_sf"/>
</dbReference>
<name>A0A9W6B115_9LACO</name>
<keyword evidence="10 14" id="KW-0694">RNA-binding</keyword>
<evidence type="ECO:0000256" key="14">
    <source>
        <dbReference type="PROSITE-ProRule" id="PRU01023"/>
    </source>
</evidence>
<dbReference type="EC" id="2.1.1.176" evidence="4"/>
<organism evidence="16 17">
    <name type="scientific">Philodulcilactobacillus myokoensis</name>
    <dbReference type="NCBI Taxonomy" id="2929573"/>
    <lineage>
        <taxon>Bacteria</taxon>
        <taxon>Bacillati</taxon>
        <taxon>Bacillota</taxon>
        <taxon>Bacilli</taxon>
        <taxon>Lactobacillales</taxon>
        <taxon>Lactobacillaceae</taxon>
        <taxon>Philodulcilactobacillus</taxon>
    </lineage>
</organism>
<dbReference type="Gene3D" id="3.30.70.1170">
    <property type="entry name" value="Sun protein, domain 3"/>
    <property type="match status" value="1"/>
</dbReference>
<dbReference type="EMBL" id="BRPL01000002">
    <property type="protein sequence ID" value="GLB46811.1"/>
    <property type="molecule type" value="Genomic_DNA"/>
</dbReference>
<comment type="caution">
    <text evidence="16">The sequence shown here is derived from an EMBL/GenBank/DDBJ whole genome shotgun (WGS) entry which is preliminary data.</text>
</comment>
<dbReference type="Proteomes" id="UP001144204">
    <property type="component" value="Unassembled WGS sequence"/>
</dbReference>
<dbReference type="InterPro" id="IPR004573">
    <property type="entry name" value="rRNA_ssu_MeTfrase_B"/>
</dbReference>
<dbReference type="GO" id="GO:0005737">
    <property type="term" value="C:cytoplasm"/>
    <property type="evidence" value="ECO:0007669"/>
    <property type="project" value="UniProtKB-SubCell"/>
</dbReference>
<dbReference type="NCBIfam" id="TIGR00563">
    <property type="entry name" value="rsmB"/>
    <property type="match status" value="1"/>
</dbReference>
<comment type="function">
    <text evidence="1">Specifically methylates the cytosine at position 967 (m5C967) of 16S rRNA.</text>
</comment>
<evidence type="ECO:0000256" key="10">
    <source>
        <dbReference type="ARBA" id="ARBA00022884"/>
    </source>
</evidence>
<dbReference type="CDD" id="cd02440">
    <property type="entry name" value="AdoMet_MTases"/>
    <property type="match status" value="1"/>
</dbReference>
<comment type="similarity">
    <text evidence="3 14">Belongs to the class I-like SAM-binding methyltransferase superfamily. RsmB/NOP family.</text>
</comment>
<dbReference type="PRINTS" id="PR02008">
    <property type="entry name" value="RCMTFAMILY"/>
</dbReference>
<feature type="binding site" evidence="14">
    <location>
        <position position="267"/>
    </location>
    <ligand>
        <name>S-adenosyl-L-methionine</name>
        <dbReference type="ChEBI" id="CHEBI:59789"/>
    </ligand>
</feature>
<feature type="domain" description="SAM-dependent MTase RsmB/NOP-type" evidence="15">
    <location>
        <begin position="126"/>
        <end position="399"/>
    </location>
</feature>
<evidence type="ECO:0000256" key="6">
    <source>
        <dbReference type="ARBA" id="ARBA00022552"/>
    </source>
</evidence>
<keyword evidence="5" id="KW-0963">Cytoplasm</keyword>
<dbReference type="GO" id="GO:0008649">
    <property type="term" value="F:rRNA methyltransferase activity"/>
    <property type="evidence" value="ECO:0007669"/>
    <property type="project" value="InterPro"/>
</dbReference>
<evidence type="ECO:0000256" key="9">
    <source>
        <dbReference type="ARBA" id="ARBA00022691"/>
    </source>
</evidence>
<dbReference type="FunFam" id="3.40.50.150:FF:000022">
    <property type="entry name" value="Ribosomal RNA small subunit methyltransferase B"/>
    <property type="match status" value="1"/>
</dbReference>
<dbReference type="InterPro" id="IPR035926">
    <property type="entry name" value="NusB-like_sf"/>
</dbReference>
<evidence type="ECO:0000256" key="5">
    <source>
        <dbReference type="ARBA" id="ARBA00022490"/>
    </source>
</evidence>
<evidence type="ECO:0000256" key="2">
    <source>
        <dbReference type="ARBA" id="ARBA00004496"/>
    </source>
</evidence>
<dbReference type="InterPro" id="IPR006027">
    <property type="entry name" value="NusB_RsmB_TIM44"/>
</dbReference>
<keyword evidence="17" id="KW-1185">Reference proteome</keyword>
<dbReference type="GO" id="GO:0006355">
    <property type="term" value="P:regulation of DNA-templated transcription"/>
    <property type="evidence" value="ECO:0007669"/>
    <property type="project" value="InterPro"/>
</dbReference>
<dbReference type="Pfam" id="PF01189">
    <property type="entry name" value="Methyltr_RsmB-F"/>
    <property type="match status" value="1"/>
</dbReference>
<dbReference type="Pfam" id="PF22458">
    <property type="entry name" value="RsmF-B_ferredox"/>
    <property type="match status" value="1"/>
</dbReference>
<evidence type="ECO:0000259" key="15">
    <source>
        <dbReference type="PROSITE" id="PS51686"/>
    </source>
</evidence>
<keyword evidence="6" id="KW-0698">rRNA processing</keyword>
<comment type="subcellular location">
    <subcellularLocation>
        <location evidence="2">Cytoplasm</location>
    </subcellularLocation>
</comment>
<dbReference type="SUPFAM" id="SSF53335">
    <property type="entry name" value="S-adenosyl-L-methionine-dependent methyltransferases"/>
    <property type="match status" value="1"/>
</dbReference>
<protein>
    <recommendedName>
        <fullName evidence="4">16S rRNA (cytosine(967)-C(5))-methyltransferase</fullName>
        <ecNumber evidence="4">2.1.1.176</ecNumber>
    </recommendedName>
    <alternativeName>
        <fullName evidence="11">16S rRNA m5C967 methyltransferase</fullName>
    </alternativeName>
    <alternativeName>
        <fullName evidence="12">rRNA (cytosine-C(5)-)-methyltransferase RsmB</fullName>
    </alternativeName>
</protein>
<dbReference type="InterPro" id="IPR001678">
    <property type="entry name" value="MeTrfase_RsmB-F_NOP2_dom"/>
</dbReference>
<dbReference type="Gene3D" id="1.10.940.10">
    <property type="entry name" value="NusB-like"/>
    <property type="match status" value="1"/>
</dbReference>